<evidence type="ECO:0000256" key="2">
    <source>
        <dbReference type="ARBA" id="ARBA00023125"/>
    </source>
</evidence>
<evidence type="ECO:0000313" key="5">
    <source>
        <dbReference type="EMBL" id="GAA4909389.1"/>
    </source>
</evidence>
<dbReference type="InterPro" id="IPR011051">
    <property type="entry name" value="RmlC_Cupin_sf"/>
</dbReference>
<dbReference type="Gene3D" id="1.10.10.60">
    <property type="entry name" value="Homeodomain-like"/>
    <property type="match status" value="2"/>
</dbReference>
<dbReference type="CDD" id="cd06976">
    <property type="entry name" value="cupin_MtlR-like_N"/>
    <property type="match status" value="1"/>
</dbReference>
<keyword evidence="1" id="KW-0805">Transcription regulation</keyword>
<dbReference type="Pfam" id="PF02311">
    <property type="entry name" value="AraC_binding"/>
    <property type="match status" value="1"/>
</dbReference>
<feature type="domain" description="HTH araC/xylS-type" evidence="4">
    <location>
        <begin position="187"/>
        <end position="285"/>
    </location>
</feature>
<dbReference type="InterPro" id="IPR014710">
    <property type="entry name" value="RmlC-like_jellyroll"/>
</dbReference>
<organism evidence="5 6">
    <name type="scientific">Mucilaginibacter defluvii</name>
    <dbReference type="NCBI Taxonomy" id="1196019"/>
    <lineage>
        <taxon>Bacteria</taxon>
        <taxon>Pseudomonadati</taxon>
        <taxon>Bacteroidota</taxon>
        <taxon>Sphingobacteriia</taxon>
        <taxon>Sphingobacteriales</taxon>
        <taxon>Sphingobacteriaceae</taxon>
        <taxon>Mucilaginibacter</taxon>
    </lineage>
</organism>
<keyword evidence="2" id="KW-0238">DNA-binding</keyword>
<dbReference type="SMART" id="SM00342">
    <property type="entry name" value="HTH_ARAC"/>
    <property type="match status" value="1"/>
</dbReference>
<evidence type="ECO:0000313" key="6">
    <source>
        <dbReference type="Proteomes" id="UP001501436"/>
    </source>
</evidence>
<dbReference type="InterPro" id="IPR018060">
    <property type="entry name" value="HTH_AraC"/>
</dbReference>
<sequence>MKPQLLKVSTNIVQSFSARRDTEPDINSHWHYHPEAELIYFKNGGGTQFIGDSIEHFKTGDIVLVGGNLPHFWKYDDEYFAEDASRVDVIVIHFNENFWGDVFLNLPENKVIKDTLEQAKRGIRVRDSITNTETGNIMERIVCTGGPSKIMLLMDILMALGAHPQKQALASMGFHYNFQEAEKDRINAIYNYTIANFKNKIKLEEIAAIANVSPNSFCRFFKSRSHKTYSQFINEIRVGHACKLLIDNQLNVKEICYESGFYNFASFHKYFKQITGKSPLGYQKTFVRN</sequence>
<dbReference type="SUPFAM" id="SSF46689">
    <property type="entry name" value="Homeodomain-like"/>
    <property type="match status" value="2"/>
</dbReference>
<dbReference type="Gene3D" id="2.60.120.10">
    <property type="entry name" value="Jelly Rolls"/>
    <property type="match status" value="1"/>
</dbReference>
<dbReference type="EMBL" id="BAABJI010000001">
    <property type="protein sequence ID" value="GAA4909389.1"/>
    <property type="molecule type" value="Genomic_DNA"/>
</dbReference>
<dbReference type="InterPro" id="IPR009057">
    <property type="entry name" value="Homeodomain-like_sf"/>
</dbReference>
<dbReference type="Proteomes" id="UP001501436">
    <property type="component" value="Unassembled WGS sequence"/>
</dbReference>
<evidence type="ECO:0000259" key="4">
    <source>
        <dbReference type="PROSITE" id="PS01124"/>
    </source>
</evidence>
<gene>
    <name evidence="5" type="ORF">GCM10023313_10570</name>
</gene>
<dbReference type="PROSITE" id="PS00041">
    <property type="entry name" value="HTH_ARAC_FAMILY_1"/>
    <property type="match status" value="1"/>
</dbReference>
<evidence type="ECO:0000256" key="3">
    <source>
        <dbReference type="ARBA" id="ARBA00023163"/>
    </source>
</evidence>
<accession>A0ABP9FNW7</accession>
<dbReference type="InterPro" id="IPR018062">
    <property type="entry name" value="HTH_AraC-typ_CS"/>
</dbReference>
<keyword evidence="3" id="KW-0804">Transcription</keyword>
<dbReference type="Pfam" id="PF12833">
    <property type="entry name" value="HTH_18"/>
    <property type="match status" value="1"/>
</dbReference>
<dbReference type="PANTHER" id="PTHR43280">
    <property type="entry name" value="ARAC-FAMILY TRANSCRIPTIONAL REGULATOR"/>
    <property type="match status" value="1"/>
</dbReference>
<comment type="caution">
    <text evidence="5">The sequence shown here is derived from an EMBL/GenBank/DDBJ whole genome shotgun (WGS) entry which is preliminary data.</text>
</comment>
<reference evidence="6" key="1">
    <citation type="journal article" date="2019" name="Int. J. Syst. Evol. Microbiol.">
        <title>The Global Catalogue of Microorganisms (GCM) 10K type strain sequencing project: providing services to taxonomists for standard genome sequencing and annotation.</title>
        <authorList>
            <consortium name="The Broad Institute Genomics Platform"/>
            <consortium name="The Broad Institute Genome Sequencing Center for Infectious Disease"/>
            <person name="Wu L."/>
            <person name="Ma J."/>
        </authorList>
    </citation>
    <scope>NUCLEOTIDE SEQUENCE [LARGE SCALE GENOMIC DNA]</scope>
    <source>
        <strain evidence="6">JCM 18283</strain>
    </source>
</reference>
<keyword evidence="6" id="KW-1185">Reference proteome</keyword>
<name>A0ABP9FNW7_9SPHI</name>
<dbReference type="PROSITE" id="PS01124">
    <property type="entry name" value="HTH_ARAC_FAMILY_2"/>
    <property type="match status" value="1"/>
</dbReference>
<evidence type="ECO:0000256" key="1">
    <source>
        <dbReference type="ARBA" id="ARBA00023015"/>
    </source>
</evidence>
<dbReference type="SUPFAM" id="SSF51182">
    <property type="entry name" value="RmlC-like cupins"/>
    <property type="match status" value="1"/>
</dbReference>
<dbReference type="PANTHER" id="PTHR43280:SF27">
    <property type="entry name" value="TRANSCRIPTIONAL REGULATOR MTLR"/>
    <property type="match status" value="1"/>
</dbReference>
<protein>
    <submittedName>
        <fullName evidence="5">AraC family transcriptional regulator</fullName>
    </submittedName>
</protein>
<dbReference type="RefSeq" id="WP_345329895.1">
    <property type="nucleotide sequence ID" value="NZ_BAABJI010000001.1"/>
</dbReference>
<dbReference type="InterPro" id="IPR003313">
    <property type="entry name" value="AraC-bd"/>
</dbReference>
<proteinExistence type="predicted"/>